<dbReference type="InterPro" id="IPR004352">
    <property type="entry name" value="GH114_TIM-barrel"/>
</dbReference>
<dbReference type="eggNOG" id="COG3868">
    <property type="taxonomic scope" value="Bacteria"/>
</dbReference>
<dbReference type="RefSeq" id="WP_233427892.1">
    <property type="nucleotide sequence ID" value="NZ_AYXG01000231.1"/>
</dbReference>
<dbReference type="PATRIC" id="fig|909613.9.peg.6012"/>
<dbReference type="PANTHER" id="PTHR35273">
    <property type="entry name" value="ALPHA-1,4 POLYGALACTOSAMINIDASE, PUTATIVE (AFU_ORTHOLOGUE AFUA_3G07890)-RELATED"/>
    <property type="match status" value="1"/>
</dbReference>
<dbReference type="InterPro" id="IPR017853">
    <property type="entry name" value="GH"/>
</dbReference>
<dbReference type="InterPro" id="IPR013785">
    <property type="entry name" value="Aldolase_TIM"/>
</dbReference>
<evidence type="ECO:0000256" key="2">
    <source>
        <dbReference type="SAM" id="SignalP"/>
    </source>
</evidence>
<protein>
    <submittedName>
        <fullName evidence="4">SgaA</fullName>
    </submittedName>
</protein>
<evidence type="ECO:0000313" key="4">
    <source>
        <dbReference type="EMBL" id="EWC58657.1"/>
    </source>
</evidence>
<feature type="region of interest" description="Disordered" evidence="1">
    <location>
        <begin position="33"/>
        <end position="61"/>
    </location>
</feature>
<dbReference type="Pfam" id="PF03537">
    <property type="entry name" value="Glyco_hydro_114"/>
    <property type="match status" value="1"/>
</dbReference>
<feature type="domain" description="Glycoside-hydrolase family GH114 TIM-barrel" evidence="3">
    <location>
        <begin position="61"/>
        <end position="270"/>
    </location>
</feature>
<feature type="chain" id="PRO_5004894220" evidence="2">
    <location>
        <begin position="33"/>
        <end position="284"/>
    </location>
</feature>
<feature type="signal peptide" evidence="2">
    <location>
        <begin position="1"/>
        <end position="32"/>
    </location>
</feature>
<evidence type="ECO:0000256" key="1">
    <source>
        <dbReference type="SAM" id="MobiDB-lite"/>
    </source>
</evidence>
<evidence type="ECO:0000259" key="3">
    <source>
        <dbReference type="Pfam" id="PF03537"/>
    </source>
</evidence>
<accession>W7IPK6</accession>
<evidence type="ECO:0000313" key="5">
    <source>
        <dbReference type="Proteomes" id="UP000019277"/>
    </source>
</evidence>
<organism evidence="4 5">
    <name type="scientific">Actinokineospora spheciospongiae</name>
    <dbReference type="NCBI Taxonomy" id="909613"/>
    <lineage>
        <taxon>Bacteria</taxon>
        <taxon>Bacillati</taxon>
        <taxon>Actinomycetota</taxon>
        <taxon>Actinomycetes</taxon>
        <taxon>Pseudonocardiales</taxon>
        <taxon>Pseudonocardiaceae</taxon>
        <taxon>Actinokineospora</taxon>
    </lineage>
</organism>
<dbReference type="Gene3D" id="3.20.20.70">
    <property type="entry name" value="Aldolase class I"/>
    <property type="match status" value="1"/>
</dbReference>
<sequence>MSTEVHSFLESIMQVRTALLLCAAVAALTACAPPQPSSPPPGTSTPQPRPVAPPPAGGGVDYQLAQGYPPDPGVEIVIRDHAASPESGLYNICYVNAFQAQPGAETEWGDLVLRDATGSAVMDEDWDEALLDLRTPDKRDRVAAKVNAWIDECAAKGFQAVEPDNFDSFTRSRGLLSAADAQDFIRLLSAHAHGRGLAIGQKNTSELAPDRERNGLDFAVAEECGEQGNCDEYTAAFDNGVIVIEYTDSGLTAACSRWGDALSIVRRDRDVLPVDEPGHVRETC</sequence>
<comment type="caution">
    <text evidence="4">The sequence shown here is derived from an EMBL/GenBank/DDBJ whole genome shotgun (WGS) entry which is preliminary data.</text>
</comment>
<dbReference type="PANTHER" id="PTHR35273:SF2">
    <property type="entry name" value="ALPHA-GALACTOSIDASE"/>
    <property type="match status" value="1"/>
</dbReference>
<feature type="compositionally biased region" description="Pro residues" evidence="1">
    <location>
        <begin position="33"/>
        <end position="56"/>
    </location>
</feature>
<name>W7IPK6_9PSEU</name>
<keyword evidence="5" id="KW-1185">Reference proteome</keyword>
<dbReference type="SUPFAM" id="SSF51445">
    <property type="entry name" value="(Trans)glycosidases"/>
    <property type="match status" value="1"/>
</dbReference>
<dbReference type="EMBL" id="AYXG01000231">
    <property type="protein sequence ID" value="EWC58657.1"/>
    <property type="molecule type" value="Genomic_DNA"/>
</dbReference>
<gene>
    <name evidence="4" type="ORF">UO65_6011</name>
</gene>
<reference evidence="4 5" key="1">
    <citation type="journal article" date="2014" name="Genome Announc.">
        <title>Draft Genome Sequence of the Antitrypanosomally Active Sponge-Associated Bacterium Actinokineospora sp. Strain EG49.</title>
        <authorList>
            <person name="Harjes J."/>
            <person name="Ryu T."/>
            <person name="Abdelmohsen U.R."/>
            <person name="Moitinho-Silva L."/>
            <person name="Horn H."/>
            <person name="Ravasi T."/>
            <person name="Hentschel U."/>
        </authorList>
    </citation>
    <scope>NUCLEOTIDE SEQUENCE [LARGE SCALE GENOMIC DNA]</scope>
    <source>
        <strain evidence="4 5">EG49</strain>
    </source>
</reference>
<dbReference type="STRING" id="909613.UO65_6011"/>
<dbReference type="Proteomes" id="UP000019277">
    <property type="component" value="Unassembled WGS sequence"/>
</dbReference>
<proteinExistence type="predicted"/>
<dbReference type="AlphaFoldDB" id="W7IPK6"/>
<keyword evidence="2" id="KW-0732">Signal</keyword>